<gene>
    <name evidence="1" type="ORF">DERYTH_LOCUS27499</name>
</gene>
<comment type="caution">
    <text evidence="1">The sequence shown here is derived from an EMBL/GenBank/DDBJ whole genome shotgun (WGS) entry which is preliminary data.</text>
</comment>
<dbReference type="Proteomes" id="UP000789405">
    <property type="component" value="Unassembled WGS sequence"/>
</dbReference>
<organism evidence="1 2">
    <name type="scientific">Dentiscutata erythropus</name>
    <dbReference type="NCBI Taxonomy" id="1348616"/>
    <lineage>
        <taxon>Eukaryota</taxon>
        <taxon>Fungi</taxon>
        <taxon>Fungi incertae sedis</taxon>
        <taxon>Mucoromycota</taxon>
        <taxon>Glomeromycotina</taxon>
        <taxon>Glomeromycetes</taxon>
        <taxon>Diversisporales</taxon>
        <taxon>Gigasporaceae</taxon>
        <taxon>Dentiscutata</taxon>
    </lineage>
</organism>
<feature type="non-terminal residue" evidence="1">
    <location>
        <position position="114"/>
    </location>
</feature>
<sequence>IQDAKLQSIARKSQLKSNINRYDILLHIDPEILLEFDYDITTGCMAILQSILSSDDILMPEQVRCKIRLEYLPELPEYRMESISEVFDKTRHRKDPFFAVFRGIVECLWMPTFI</sequence>
<feature type="non-terminal residue" evidence="1">
    <location>
        <position position="1"/>
    </location>
</feature>
<name>A0A9N9PII2_9GLOM</name>
<reference evidence="1" key="1">
    <citation type="submission" date="2021-06" db="EMBL/GenBank/DDBJ databases">
        <authorList>
            <person name="Kallberg Y."/>
            <person name="Tangrot J."/>
            <person name="Rosling A."/>
        </authorList>
    </citation>
    <scope>NUCLEOTIDE SEQUENCE</scope>
    <source>
        <strain evidence="1">MA453B</strain>
    </source>
</reference>
<dbReference type="OrthoDB" id="2015372at2759"/>
<dbReference type="EMBL" id="CAJVPY010063453">
    <property type="protein sequence ID" value="CAG8823445.1"/>
    <property type="molecule type" value="Genomic_DNA"/>
</dbReference>
<protein>
    <submittedName>
        <fullName evidence="1">21677_t:CDS:1</fullName>
    </submittedName>
</protein>
<proteinExistence type="predicted"/>
<dbReference type="AlphaFoldDB" id="A0A9N9PII2"/>
<keyword evidence="2" id="KW-1185">Reference proteome</keyword>
<evidence type="ECO:0000313" key="1">
    <source>
        <dbReference type="EMBL" id="CAG8823445.1"/>
    </source>
</evidence>
<evidence type="ECO:0000313" key="2">
    <source>
        <dbReference type="Proteomes" id="UP000789405"/>
    </source>
</evidence>
<accession>A0A9N9PII2</accession>